<name>A0A0J6WBS0_9MYCO</name>
<dbReference type="RefSeq" id="WP_048469585.1">
    <property type="nucleotide sequence ID" value="NZ_JYNL01000019.1"/>
</dbReference>
<comment type="caution">
    <text evidence="3">The sequence shown here is derived from an EMBL/GenBank/DDBJ whole genome shotgun (WGS) entry which is preliminary data.</text>
</comment>
<reference evidence="3 4" key="1">
    <citation type="journal article" date="2015" name="Genome Biol. Evol.">
        <title>Characterization of Three Mycobacterium spp. with Potential Use in Bioremediation by Genome Sequencing and Comparative Genomics.</title>
        <authorList>
            <person name="Das S."/>
            <person name="Pettersson B.M."/>
            <person name="Behra P.R."/>
            <person name="Ramesh M."/>
            <person name="Dasgupta S."/>
            <person name="Bhattacharya A."/>
            <person name="Kirsebom L.A."/>
        </authorList>
    </citation>
    <scope>NUCLEOTIDE SEQUENCE [LARGE SCALE GENOMIC DNA]</scope>
    <source>
        <strain evidence="3 4">DSM 43826</strain>
    </source>
</reference>
<dbReference type="SUPFAM" id="SSF53850">
    <property type="entry name" value="Periplasmic binding protein-like II"/>
    <property type="match status" value="1"/>
</dbReference>
<accession>A0A0J6WBS0</accession>
<sequence length="239" mass="25427">MTQPLRLICVDLSAPPLFDKADPDGTRRGYEPSAAETIAAKLGRPVEWVVTSWGDMIPAVNDGRGDAIWCGQGITDERAALVDFTDPYAVFDESLLVRADTEITTAADLAGRRVGAIAGSTNMALAETFPGVVPVAFEGTDDVFGDMIAALRAGTIDGLVDDDVALVPVGDEPDLKIAFTIATRNRWGVAVAKGNHGLREEINAAMRASVADGSLERAWTQWMPNLTFPLHADSADTTQ</sequence>
<dbReference type="Pfam" id="PF00497">
    <property type="entry name" value="SBP_bac_3"/>
    <property type="match status" value="1"/>
</dbReference>
<evidence type="ECO:0000259" key="2">
    <source>
        <dbReference type="SMART" id="SM00062"/>
    </source>
</evidence>
<dbReference type="AlphaFoldDB" id="A0A0J6WBS0"/>
<dbReference type="STRING" id="37916.MCHLDSM_01810"/>
<dbReference type="Proteomes" id="UP000036513">
    <property type="component" value="Unassembled WGS sequence"/>
</dbReference>
<gene>
    <name evidence="3" type="primary">glnH_4</name>
    <name evidence="3" type="ORF">MCHLDSM_01810</name>
</gene>
<dbReference type="PATRIC" id="fig|37916.4.peg.1728"/>
<dbReference type="SMR" id="A0A0J6WBS0"/>
<feature type="domain" description="Solute-binding protein family 3/N-terminal" evidence="2">
    <location>
        <begin position="6"/>
        <end position="226"/>
    </location>
</feature>
<dbReference type="SMART" id="SM00062">
    <property type="entry name" value="PBPb"/>
    <property type="match status" value="1"/>
</dbReference>
<dbReference type="CDD" id="cd13530">
    <property type="entry name" value="PBP2_peptides_like"/>
    <property type="match status" value="1"/>
</dbReference>
<protein>
    <submittedName>
        <fullName evidence="3">ABC transporter glutamine-binding protein GlnH</fullName>
    </submittedName>
</protein>
<proteinExistence type="predicted"/>
<dbReference type="Gene3D" id="3.40.190.10">
    <property type="entry name" value="Periplasmic binding protein-like II"/>
    <property type="match status" value="2"/>
</dbReference>
<keyword evidence="1" id="KW-0732">Signal</keyword>
<evidence type="ECO:0000256" key="1">
    <source>
        <dbReference type="ARBA" id="ARBA00022729"/>
    </source>
</evidence>
<evidence type="ECO:0000313" key="3">
    <source>
        <dbReference type="EMBL" id="KMO79142.1"/>
    </source>
</evidence>
<organism evidence="3 4">
    <name type="scientific">Mycolicibacterium chlorophenolicum</name>
    <dbReference type="NCBI Taxonomy" id="37916"/>
    <lineage>
        <taxon>Bacteria</taxon>
        <taxon>Bacillati</taxon>
        <taxon>Actinomycetota</taxon>
        <taxon>Actinomycetes</taxon>
        <taxon>Mycobacteriales</taxon>
        <taxon>Mycobacteriaceae</taxon>
        <taxon>Mycolicibacterium</taxon>
    </lineage>
</organism>
<dbReference type="PANTHER" id="PTHR35936:SF19">
    <property type="entry name" value="AMINO-ACID-BINDING PROTEIN YXEM-RELATED"/>
    <property type="match status" value="1"/>
</dbReference>
<dbReference type="InterPro" id="IPR001638">
    <property type="entry name" value="Solute-binding_3/MltF_N"/>
</dbReference>
<keyword evidence="4" id="KW-1185">Reference proteome</keyword>
<dbReference type="PANTHER" id="PTHR35936">
    <property type="entry name" value="MEMBRANE-BOUND LYTIC MUREIN TRANSGLYCOSYLASE F"/>
    <property type="match status" value="1"/>
</dbReference>
<evidence type="ECO:0000313" key="4">
    <source>
        <dbReference type="Proteomes" id="UP000036513"/>
    </source>
</evidence>
<dbReference type="EMBL" id="JYNL01000019">
    <property type="protein sequence ID" value="KMO79142.1"/>
    <property type="molecule type" value="Genomic_DNA"/>
</dbReference>